<comment type="caution">
    <text evidence="2">The sequence shown here is derived from an EMBL/GenBank/DDBJ whole genome shotgun (WGS) entry which is preliminary data.</text>
</comment>
<accession>A0A918V7L0</accession>
<reference evidence="2" key="1">
    <citation type="journal article" date="2014" name="Int. J. Syst. Evol. Microbiol.">
        <title>Complete genome sequence of Corynebacterium casei LMG S-19264T (=DSM 44701T), isolated from a smear-ripened cheese.</title>
        <authorList>
            <consortium name="US DOE Joint Genome Institute (JGI-PGF)"/>
            <person name="Walter F."/>
            <person name="Albersmeier A."/>
            <person name="Kalinowski J."/>
            <person name="Ruckert C."/>
        </authorList>
    </citation>
    <scope>NUCLEOTIDE SEQUENCE</scope>
    <source>
        <strain evidence="2">KCTC 12710</strain>
    </source>
</reference>
<name>A0A918V7L0_9FLAO</name>
<evidence type="ECO:0000256" key="1">
    <source>
        <dbReference type="SAM" id="Coils"/>
    </source>
</evidence>
<evidence type="ECO:0000313" key="3">
    <source>
        <dbReference type="Proteomes" id="UP000636004"/>
    </source>
</evidence>
<proteinExistence type="predicted"/>
<dbReference type="AlphaFoldDB" id="A0A918V7L0"/>
<dbReference type="EMBL" id="BMWZ01000003">
    <property type="protein sequence ID" value="GGZ76914.1"/>
    <property type="molecule type" value="Genomic_DNA"/>
</dbReference>
<sequence>MNYTPKHMIFNTFVTPIYDFNLNFMKNALQFFFIIIPIIMVGQTKCDDANSYLVSAYSHVKNAYESNNISHLKYYANRSLESFKLSRVNLKDCNCDEVLELNQKGIDILAKVEATTTFEDGRFFVNRARKIGKETVIALDKCSFSTASEIVKNLSDPDHETLSVLKQEQMKLNEQQEALKRQEQEIKMKLARQKEKELLLKKQQLISSYKLVISSNIETYNQTLTLCSCDHTKLITPKLTEDISTKTIDAIKSYYTNNLKELASNYLSELNMCN</sequence>
<gene>
    <name evidence="2" type="ORF">GCM10007028_12670</name>
</gene>
<reference evidence="2" key="2">
    <citation type="submission" date="2020-09" db="EMBL/GenBank/DDBJ databases">
        <authorList>
            <person name="Sun Q."/>
            <person name="Kim S."/>
        </authorList>
    </citation>
    <scope>NUCLEOTIDE SEQUENCE</scope>
    <source>
        <strain evidence="2">KCTC 12710</strain>
    </source>
</reference>
<protein>
    <submittedName>
        <fullName evidence="2">Uncharacterized protein</fullName>
    </submittedName>
</protein>
<feature type="coiled-coil region" evidence="1">
    <location>
        <begin position="162"/>
        <end position="196"/>
    </location>
</feature>
<keyword evidence="1" id="KW-0175">Coiled coil</keyword>
<evidence type="ECO:0000313" key="2">
    <source>
        <dbReference type="EMBL" id="GGZ76914.1"/>
    </source>
</evidence>
<dbReference type="Proteomes" id="UP000636004">
    <property type="component" value="Unassembled WGS sequence"/>
</dbReference>
<organism evidence="2 3">
    <name type="scientific">Algibacter mikhailovii</name>
    <dbReference type="NCBI Taxonomy" id="425498"/>
    <lineage>
        <taxon>Bacteria</taxon>
        <taxon>Pseudomonadati</taxon>
        <taxon>Bacteroidota</taxon>
        <taxon>Flavobacteriia</taxon>
        <taxon>Flavobacteriales</taxon>
        <taxon>Flavobacteriaceae</taxon>
        <taxon>Algibacter</taxon>
    </lineage>
</organism>
<dbReference type="RefSeq" id="WP_189359956.1">
    <property type="nucleotide sequence ID" value="NZ_BMWZ01000003.1"/>
</dbReference>
<keyword evidence="3" id="KW-1185">Reference proteome</keyword>